<keyword evidence="1" id="KW-0040">ANK repeat</keyword>
<keyword evidence="3" id="KW-1185">Reference proteome</keyword>
<feature type="repeat" description="ANK" evidence="1">
    <location>
        <begin position="25"/>
        <end position="57"/>
    </location>
</feature>
<comment type="caution">
    <text evidence="2">The sequence shown here is derived from an EMBL/GenBank/DDBJ whole genome shotgun (WGS) entry which is preliminary data.</text>
</comment>
<dbReference type="InterPro" id="IPR036770">
    <property type="entry name" value="Ankyrin_rpt-contain_sf"/>
</dbReference>
<dbReference type="Proteomes" id="UP001217089">
    <property type="component" value="Unassembled WGS sequence"/>
</dbReference>
<dbReference type="PROSITE" id="PS50088">
    <property type="entry name" value="ANK_REPEAT"/>
    <property type="match status" value="1"/>
</dbReference>
<dbReference type="Pfam" id="PF12796">
    <property type="entry name" value="Ank_2"/>
    <property type="match status" value="1"/>
</dbReference>
<protein>
    <submittedName>
        <fullName evidence="2">Uncharacterized protein</fullName>
    </submittedName>
</protein>
<proteinExistence type="predicted"/>
<gene>
    <name evidence="2" type="ORF">KUTeg_001978</name>
</gene>
<organism evidence="2 3">
    <name type="scientific">Tegillarca granosa</name>
    <name type="common">Malaysian cockle</name>
    <name type="synonym">Anadara granosa</name>
    <dbReference type="NCBI Taxonomy" id="220873"/>
    <lineage>
        <taxon>Eukaryota</taxon>
        <taxon>Metazoa</taxon>
        <taxon>Spiralia</taxon>
        <taxon>Lophotrochozoa</taxon>
        <taxon>Mollusca</taxon>
        <taxon>Bivalvia</taxon>
        <taxon>Autobranchia</taxon>
        <taxon>Pteriomorphia</taxon>
        <taxon>Arcoida</taxon>
        <taxon>Arcoidea</taxon>
        <taxon>Arcidae</taxon>
        <taxon>Tegillarca</taxon>
    </lineage>
</organism>
<evidence type="ECO:0000313" key="3">
    <source>
        <dbReference type="Proteomes" id="UP001217089"/>
    </source>
</evidence>
<name>A0ABQ9FT09_TEGGR</name>
<evidence type="ECO:0000256" key="1">
    <source>
        <dbReference type="PROSITE-ProRule" id="PRU00023"/>
    </source>
</evidence>
<sequence>MKEPEIQTALMCLLCADPDKCNVHTGMCALHYATQNNHVSTVSCLIKRGADFNKEDYNGCRPDDFLNYSVDIDDCREGMLSVQNLRVTDLSTVDSDGYTLLMTAASHNRYEI</sequence>
<dbReference type="PROSITE" id="PS50297">
    <property type="entry name" value="ANK_REP_REGION"/>
    <property type="match status" value="1"/>
</dbReference>
<dbReference type="SUPFAM" id="SSF48403">
    <property type="entry name" value="Ankyrin repeat"/>
    <property type="match status" value="1"/>
</dbReference>
<dbReference type="Gene3D" id="1.25.40.20">
    <property type="entry name" value="Ankyrin repeat-containing domain"/>
    <property type="match status" value="1"/>
</dbReference>
<accession>A0ABQ9FT09</accession>
<dbReference type="SMART" id="SM00248">
    <property type="entry name" value="ANK"/>
    <property type="match status" value="1"/>
</dbReference>
<dbReference type="EMBL" id="JARBDR010000141">
    <property type="protein sequence ID" value="KAJ8320391.1"/>
    <property type="molecule type" value="Genomic_DNA"/>
</dbReference>
<dbReference type="InterPro" id="IPR002110">
    <property type="entry name" value="Ankyrin_rpt"/>
</dbReference>
<reference evidence="2 3" key="1">
    <citation type="submission" date="2022-12" db="EMBL/GenBank/DDBJ databases">
        <title>Chromosome-level genome of Tegillarca granosa.</title>
        <authorList>
            <person name="Kim J."/>
        </authorList>
    </citation>
    <scope>NUCLEOTIDE SEQUENCE [LARGE SCALE GENOMIC DNA]</scope>
    <source>
        <strain evidence="2">Teg-2019</strain>
        <tissue evidence="2">Adductor muscle</tissue>
    </source>
</reference>
<evidence type="ECO:0000313" key="2">
    <source>
        <dbReference type="EMBL" id="KAJ8320391.1"/>
    </source>
</evidence>